<evidence type="ECO:0000313" key="3">
    <source>
        <dbReference type="Proteomes" id="UP000226192"/>
    </source>
</evidence>
<feature type="transmembrane region" description="Helical" evidence="1">
    <location>
        <begin position="60"/>
        <end position="81"/>
    </location>
</feature>
<feature type="transmembrane region" description="Helical" evidence="1">
    <location>
        <begin position="101"/>
        <end position="120"/>
    </location>
</feature>
<dbReference type="AlphaFoldDB" id="A0A2C5Y945"/>
<keyword evidence="1" id="KW-0472">Membrane</keyword>
<organism evidence="2 3">
    <name type="scientific">Ophiocordyceps australis</name>
    <dbReference type="NCBI Taxonomy" id="1399860"/>
    <lineage>
        <taxon>Eukaryota</taxon>
        <taxon>Fungi</taxon>
        <taxon>Dikarya</taxon>
        <taxon>Ascomycota</taxon>
        <taxon>Pezizomycotina</taxon>
        <taxon>Sordariomycetes</taxon>
        <taxon>Hypocreomycetidae</taxon>
        <taxon>Hypocreales</taxon>
        <taxon>Ophiocordycipitaceae</taxon>
        <taxon>Ophiocordyceps</taxon>
    </lineage>
</organism>
<dbReference type="EMBL" id="NJET01000048">
    <property type="protein sequence ID" value="PHH63484.1"/>
    <property type="molecule type" value="Genomic_DNA"/>
</dbReference>
<reference evidence="2 3" key="1">
    <citation type="submission" date="2017-06" db="EMBL/GenBank/DDBJ databases">
        <title>Ant-infecting Ophiocordyceps genomes reveal a high diversity of potential behavioral manipulation genes and a possible major role for enterotoxins.</title>
        <authorList>
            <person name="De Bekker C."/>
            <person name="Evans H.C."/>
            <person name="Brachmann A."/>
            <person name="Hughes D.P."/>
        </authorList>
    </citation>
    <scope>NUCLEOTIDE SEQUENCE [LARGE SCALE GENOMIC DNA]</scope>
    <source>
        <strain evidence="2 3">Map64</strain>
    </source>
</reference>
<keyword evidence="1" id="KW-1133">Transmembrane helix</keyword>
<gene>
    <name evidence="2" type="ORF">CDD81_5765</name>
</gene>
<evidence type="ECO:0000313" key="2">
    <source>
        <dbReference type="EMBL" id="PHH63484.1"/>
    </source>
</evidence>
<comment type="caution">
    <text evidence="2">The sequence shown here is derived from an EMBL/GenBank/DDBJ whole genome shotgun (WGS) entry which is preliminary data.</text>
</comment>
<name>A0A2C5Y945_9HYPO</name>
<protein>
    <submittedName>
        <fullName evidence="2">Uncharacterized protein</fullName>
    </submittedName>
</protein>
<accession>A0A2C5Y945</accession>
<evidence type="ECO:0000256" key="1">
    <source>
        <dbReference type="SAM" id="Phobius"/>
    </source>
</evidence>
<dbReference type="Proteomes" id="UP000226192">
    <property type="component" value="Unassembled WGS sequence"/>
</dbReference>
<keyword evidence="3" id="KW-1185">Reference proteome</keyword>
<keyword evidence="1" id="KW-0812">Transmembrane</keyword>
<proteinExistence type="predicted"/>
<sequence length="140" mass="14526">MTGSEGAAAVALAACFMAVYAGAARWVMKRLSSAEERWAETTTTTTTTTTTSSNSKRTRIAVGAVFGATVALAVLVAQLVLAEVLQADASPPRSTALDVSVAALVILIIGLVPSLQSYALTRGRIPRLLMLSAWLAAWCG</sequence>
<feature type="transmembrane region" description="Helical" evidence="1">
    <location>
        <begin position="6"/>
        <end position="28"/>
    </location>
</feature>